<keyword evidence="8" id="KW-1185">Reference proteome</keyword>
<keyword evidence="3 5" id="KW-0808">Transferase</keyword>
<evidence type="ECO:0000256" key="5">
    <source>
        <dbReference type="PIRNR" id="PIRNR037350"/>
    </source>
</evidence>
<proteinExistence type="inferred from homology"/>
<dbReference type="InterPro" id="IPR010286">
    <property type="entry name" value="METTL16/RlmF"/>
</dbReference>
<dbReference type="GO" id="GO:0070475">
    <property type="term" value="P:rRNA base methylation"/>
    <property type="evidence" value="ECO:0007669"/>
    <property type="project" value="TreeGrafter"/>
</dbReference>
<dbReference type="InterPro" id="IPR029063">
    <property type="entry name" value="SAM-dependent_MTases_sf"/>
</dbReference>
<protein>
    <recommendedName>
        <fullName evidence="5">U6 small nuclear RNA (adenine-(43)-N(6))-methyltransferase</fullName>
        <ecNumber evidence="5">2.1.1.-</ecNumber>
    </recommendedName>
</protein>
<dbReference type="OMA" id="HQGRYDF"/>
<dbReference type="GO" id="GO:0008168">
    <property type="term" value="F:methyltransferase activity"/>
    <property type="evidence" value="ECO:0007669"/>
    <property type="project" value="UniProtKB-UniRule"/>
</dbReference>
<dbReference type="OrthoDB" id="514248at2759"/>
<dbReference type="InterPro" id="IPR017182">
    <property type="entry name" value="METTL16/PsiM"/>
</dbReference>
<evidence type="ECO:0000256" key="4">
    <source>
        <dbReference type="ARBA" id="ARBA00022691"/>
    </source>
</evidence>
<organism evidence="7 8">
    <name type="scientific">Tieghemostelium lacteum</name>
    <name type="common">Slime mold</name>
    <name type="synonym">Dictyostelium lacteum</name>
    <dbReference type="NCBI Taxonomy" id="361077"/>
    <lineage>
        <taxon>Eukaryota</taxon>
        <taxon>Amoebozoa</taxon>
        <taxon>Evosea</taxon>
        <taxon>Eumycetozoa</taxon>
        <taxon>Dictyostelia</taxon>
        <taxon>Dictyosteliales</taxon>
        <taxon>Raperosteliaceae</taxon>
        <taxon>Tieghemostelium</taxon>
    </lineage>
</organism>
<dbReference type="PIRSF" id="PIRSF037350">
    <property type="entry name" value="Mtase_ZK1128_prd"/>
    <property type="match status" value="1"/>
</dbReference>
<comment type="caution">
    <text evidence="7">The sequence shown here is derived from an EMBL/GenBank/DDBJ whole genome shotgun (WGS) entry which is preliminary data.</text>
</comment>
<evidence type="ECO:0000256" key="2">
    <source>
        <dbReference type="ARBA" id="ARBA00022603"/>
    </source>
</evidence>
<dbReference type="SUPFAM" id="SSF53335">
    <property type="entry name" value="S-adenosyl-L-methionine-dependent methyltransferases"/>
    <property type="match status" value="1"/>
</dbReference>
<dbReference type="CDD" id="cd02440">
    <property type="entry name" value="AdoMet_MTases"/>
    <property type="match status" value="1"/>
</dbReference>
<dbReference type="EMBL" id="LODT01000004">
    <property type="protein sequence ID" value="KYR02218.1"/>
    <property type="molecule type" value="Genomic_DNA"/>
</dbReference>
<dbReference type="EC" id="2.1.1.-" evidence="5"/>
<evidence type="ECO:0000313" key="8">
    <source>
        <dbReference type="Proteomes" id="UP000076078"/>
    </source>
</evidence>
<dbReference type="PANTHER" id="PTHR13393">
    <property type="entry name" value="SAM-DEPENDENT METHYLTRANSFERASE"/>
    <property type="match status" value="1"/>
</dbReference>
<dbReference type="PANTHER" id="PTHR13393:SF0">
    <property type="entry name" value="RNA N6-ADENOSINE-METHYLTRANSFERASE METTL16"/>
    <property type="match status" value="1"/>
</dbReference>
<name>A0A152A7M7_TIELA</name>
<dbReference type="AlphaFoldDB" id="A0A152A7M7"/>
<dbReference type="FunCoup" id="A0A152A7M7">
    <property type="interactions" value="766"/>
</dbReference>
<evidence type="ECO:0000256" key="1">
    <source>
        <dbReference type="ARBA" id="ARBA00005878"/>
    </source>
</evidence>
<feature type="binding site" evidence="6">
    <location>
        <position position="130"/>
    </location>
    <ligand>
        <name>S-adenosyl-L-methionine</name>
        <dbReference type="ChEBI" id="CHEBI:59789"/>
    </ligand>
</feature>
<accession>A0A152A7M7</accession>
<dbReference type="GO" id="GO:0005634">
    <property type="term" value="C:nucleus"/>
    <property type="evidence" value="ECO:0007669"/>
    <property type="project" value="TreeGrafter"/>
</dbReference>
<keyword evidence="4 6" id="KW-0949">S-adenosyl-L-methionine</keyword>
<dbReference type="Gene3D" id="3.40.50.150">
    <property type="entry name" value="Vaccinia Virus protein VP39"/>
    <property type="match status" value="1"/>
</dbReference>
<feature type="binding site" evidence="6">
    <location>
        <position position="154"/>
    </location>
    <ligand>
        <name>S-adenosyl-L-methionine</name>
        <dbReference type="ChEBI" id="CHEBI:59789"/>
    </ligand>
</feature>
<evidence type="ECO:0000256" key="3">
    <source>
        <dbReference type="ARBA" id="ARBA00022679"/>
    </source>
</evidence>
<evidence type="ECO:0000313" key="7">
    <source>
        <dbReference type="EMBL" id="KYR02218.1"/>
    </source>
</evidence>
<dbReference type="Proteomes" id="UP000076078">
    <property type="component" value="Unassembled WGS sequence"/>
</dbReference>
<comment type="similarity">
    <text evidence="1 5">Belongs to the methyltransferase superfamily. METTL16/RlmF family.</text>
</comment>
<sequence>MNDNKKSALIQLNEKKRSRSNELMHKDNIYRFNPPDFKLLALKYPSFDKYIINKTEKIYNIDWKDSNAVRELTRVILDNDFKLTVEIPDGFLCPTVTLRLNYLLWLNDILLQNKRQNDADNDEIYAIDIGTGACCILPLLACRLFSNWNLFGIDINSDAIEYARKNVKLNNLDDRIKLMLNEQKERENSVIVGIDSQREYQILMCNPPWSTSIEETNLNPNTICTGNSDELIYENGGEIEFIKHLIDQSLLLKNIHIFTSIIGKKSSISPIIKYLKQQSIKNFNTTTLAQGKTFRWAIYWIVDQTPLPITNISETTSTTNNKKLNRSERRKLLKITKSEDQNIVQ</sequence>
<dbReference type="Pfam" id="PF05971">
    <property type="entry name" value="Methyltransf_10"/>
    <property type="match status" value="1"/>
</dbReference>
<gene>
    <name evidence="7" type="ORF">DLAC_01038</name>
</gene>
<reference evidence="7 8" key="1">
    <citation type="submission" date="2015-12" db="EMBL/GenBank/DDBJ databases">
        <title>Dictyostelia acquired genes for synthesis and detection of signals that induce cell-type specialization by lateral gene transfer from prokaryotes.</title>
        <authorList>
            <person name="Gloeckner G."/>
            <person name="Schaap P."/>
        </authorList>
    </citation>
    <scope>NUCLEOTIDE SEQUENCE [LARGE SCALE GENOMIC DNA]</scope>
    <source>
        <strain evidence="7 8">TK</strain>
    </source>
</reference>
<keyword evidence="2 5" id="KW-0489">Methyltransferase</keyword>
<dbReference type="InParanoid" id="A0A152A7M7"/>
<feature type="binding site" evidence="6">
    <location>
        <position position="206"/>
    </location>
    <ligand>
        <name>S-adenosyl-L-methionine</name>
        <dbReference type="ChEBI" id="CHEBI:59789"/>
    </ligand>
</feature>
<feature type="binding site" evidence="6">
    <location>
        <position position="99"/>
    </location>
    <ligand>
        <name>S-adenosyl-L-methionine</name>
        <dbReference type="ChEBI" id="CHEBI:59789"/>
    </ligand>
</feature>
<evidence type="ECO:0000256" key="6">
    <source>
        <dbReference type="PIRSR" id="PIRSR037350-1"/>
    </source>
</evidence>